<dbReference type="NCBIfam" id="NF033517">
    <property type="entry name" value="transpos_IS66"/>
    <property type="match status" value="2"/>
</dbReference>
<feature type="domain" description="Transposase IS66 central" evidence="2">
    <location>
        <begin position="198"/>
        <end position="507"/>
    </location>
</feature>
<dbReference type="InterPro" id="IPR024474">
    <property type="entry name" value="Znf_dom_IS66"/>
</dbReference>
<gene>
    <name evidence="6" type="ORF">LEP1GSC188_2207</name>
    <name evidence="5" type="ORF">LEP1GSC188_3691</name>
</gene>
<evidence type="ECO:0000313" key="7">
    <source>
        <dbReference type="Proteomes" id="UP000011770"/>
    </source>
</evidence>
<evidence type="ECO:0000313" key="6">
    <source>
        <dbReference type="EMBL" id="EMF81756.1"/>
    </source>
</evidence>
<name>M3GXY2_9LEPT</name>
<dbReference type="PANTHER" id="PTHR33678:SF1">
    <property type="entry name" value="BLL1576 PROTEIN"/>
    <property type="match status" value="1"/>
</dbReference>
<dbReference type="AlphaFoldDB" id="M3GXY2"/>
<dbReference type="Proteomes" id="UP000011770">
    <property type="component" value="Unassembled WGS sequence"/>
</dbReference>
<accession>M3GXY2</accession>
<dbReference type="InterPro" id="IPR004291">
    <property type="entry name" value="Transposase_IS66_central"/>
</dbReference>
<comment type="caution">
    <text evidence="6">The sequence shown here is derived from an EMBL/GenBank/DDBJ whole genome shotgun (WGS) entry which is preliminary data.</text>
</comment>
<evidence type="ECO:0000259" key="3">
    <source>
        <dbReference type="Pfam" id="PF13005"/>
    </source>
</evidence>
<dbReference type="InterPro" id="IPR024463">
    <property type="entry name" value="Transposase_TnpC_homeodom"/>
</dbReference>
<dbReference type="Pfam" id="PF13007">
    <property type="entry name" value="LZ_Tnp_IS66"/>
    <property type="match status" value="1"/>
</dbReference>
<feature type="region of interest" description="Disordered" evidence="1">
    <location>
        <begin position="86"/>
        <end position="111"/>
    </location>
</feature>
<evidence type="ECO:0000259" key="2">
    <source>
        <dbReference type="Pfam" id="PF03050"/>
    </source>
</evidence>
<dbReference type="PANTHER" id="PTHR33678">
    <property type="entry name" value="BLL1576 PROTEIN"/>
    <property type="match status" value="1"/>
</dbReference>
<proteinExistence type="predicted"/>
<reference evidence="6 7" key="1">
    <citation type="submission" date="2013-01" db="EMBL/GenBank/DDBJ databases">
        <authorList>
            <person name="Harkins D.M."/>
            <person name="Durkin A.S."/>
            <person name="Brinkac L.M."/>
            <person name="Haft D.H."/>
            <person name="Selengut J.D."/>
            <person name="Sanka R."/>
            <person name="DePew J."/>
            <person name="Purushe J."/>
            <person name="Tulsiani S.M."/>
            <person name="Graham G.C."/>
            <person name="Burns M.-A."/>
            <person name="Dohnt M.F."/>
            <person name="Smythe L.D."/>
            <person name="McKay D.B."/>
            <person name="Craig S.B."/>
            <person name="Vinetz J.M."/>
            <person name="Sutton G.G."/>
            <person name="Nierman W.C."/>
            <person name="Fouts D.E."/>
        </authorList>
    </citation>
    <scope>NUCLEOTIDE SEQUENCE [LARGE SCALE GENOMIC DNA]</scope>
    <source>
        <strain evidence="6 7">LT2116</strain>
    </source>
</reference>
<evidence type="ECO:0000256" key="1">
    <source>
        <dbReference type="SAM" id="MobiDB-lite"/>
    </source>
</evidence>
<feature type="domain" description="Transposase TnpC homeodomain" evidence="4">
    <location>
        <begin position="53"/>
        <end position="125"/>
    </location>
</feature>
<protein>
    <submittedName>
        <fullName evidence="6">IS66 family element, transposase</fullName>
    </submittedName>
</protein>
<dbReference type="EMBL" id="AHOR02000031">
    <property type="protein sequence ID" value="EMF81756.1"/>
    <property type="molecule type" value="Genomic_DNA"/>
</dbReference>
<dbReference type="InterPro" id="IPR052344">
    <property type="entry name" value="Transposase-related"/>
</dbReference>
<dbReference type="Pfam" id="PF03050">
    <property type="entry name" value="DDE_Tnp_IS66"/>
    <property type="match status" value="1"/>
</dbReference>
<feature type="domain" description="Transposase IS66 zinc-finger binding" evidence="3">
    <location>
        <begin position="133"/>
        <end position="176"/>
    </location>
</feature>
<dbReference type="Pfam" id="PF13005">
    <property type="entry name" value="zf-IS66"/>
    <property type="match status" value="1"/>
</dbReference>
<evidence type="ECO:0000259" key="4">
    <source>
        <dbReference type="Pfam" id="PF13007"/>
    </source>
</evidence>
<evidence type="ECO:0000313" key="5">
    <source>
        <dbReference type="EMBL" id="EMF80600.1"/>
    </source>
</evidence>
<organism evidence="6 7">
    <name type="scientific">Leptospira weilii serovar Topaz str. LT2116</name>
    <dbReference type="NCBI Taxonomy" id="1088540"/>
    <lineage>
        <taxon>Bacteria</taxon>
        <taxon>Pseudomonadati</taxon>
        <taxon>Spirochaetota</taxon>
        <taxon>Spirochaetia</taxon>
        <taxon>Leptospirales</taxon>
        <taxon>Leptospiraceae</taxon>
        <taxon>Leptospira</taxon>
    </lineage>
</organism>
<sequence length="555" mass="63609">MSLDMNSLPNDVKELKKIIIFQNNKLIDQKQKEVEYQEELRLQRLKESEHLDQIERLKIQLFGRRTEKWSQIEKDQGILFNEIESSVQEDSPEPEEESLFTPVKSHTRKKTGRKPFPDYFPRITILHDIPESEKTCSCGHGLTRIGEESSEKLDIIPAKIQVEVHVRPKYACKKCEGTSDETLPVVKIAPVYNQIAEKSMLSSGFLAYTITQKFADALPFYRQVGILKRSGVEISRSTLSNTAIQVFEKLSPMIEDMRKELFKSKYLQIDETVLQVLNEEGKLNTSKSYMWVIRGLIREKPVVLYHYEPSRSAKFLEDWIGDFGKLSETLSELNVSLPMGRSTDRVSGIIQTDGYESYDSLLKSKLKILHAGCWNHARRKFFEILKIDPNNAGAQWIVKEIGKLYAIESKAKEGKLSSEEHLSLRQSESKLIVGEIFSWMNKRIVEVAPKSSMGKALSYLAGQWPKLLIFLDHPELQLDTNLVENDIRPFVVGRKNWLFSGCPQGATASAGFYSLIQNAKISGIDPYSYLRDLFKSWEKNPRRLSINELPQPVGN</sequence>
<dbReference type="EMBL" id="AHOR02000048">
    <property type="protein sequence ID" value="EMF80600.1"/>
    <property type="molecule type" value="Genomic_DNA"/>
</dbReference>